<evidence type="ECO:0000256" key="2">
    <source>
        <dbReference type="ARBA" id="ARBA00004394"/>
    </source>
</evidence>
<dbReference type="AlphaFoldDB" id="A0A7S2T8S3"/>
<keyword evidence="5" id="KW-0333">Golgi apparatus</keyword>
<evidence type="ECO:0000256" key="1">
    <source>
        <dbReference type="ARBA" id="ARBA00004127"/>
    </source>
</evidence>
<gene>
    <name evidence="9" type="ORF">CROS1312_LOCUS1587</name>
</gene>
<dbReference type="EMBL" id="HBHM01002014">
    <property type="protein sequence ID" value="CAD9722319.1"/>
    <property type="molecule type" value="Transcribed_RNA"/>
</dbReference>
<feature type="transmembrane region" description="Helical" evidence="8">
    <location>
        <begin position="6"/>
        <end position="31"/>
    </location>
</feature>
<feature type="transmembrane region" description="Helical" evidence="8">
    <location>
        <begin position="43"/>
        <end position="65"/>
    </location>
</feature>
<organism evidence="9">
    <name type="scientific">Chloropicon roscoffensis</name>
    <dbReference type="NCBI Taxonomy" id="1461544"/>
    <lineage>
        <taxon>Eukaryota</taxon>
        <taxon>Viridiplantae</taxon>
        <taxon>Chlorophyta</taxon>
        <taxon>Chloropicophyceae</taxon>
        <taxon>Chloropicales</taxon>
        <taxon>Chloropicaceae</taxon>
        <taxon>Chloropicon</taxon>
    </lineage>
</organism>
<feature type="transmembrane region" description="Helical" evidence="8">
    <location>
        <begin position="292"/>
        <end position="309"/>
    </location>
</feature>
<comment type="subcellular location">
    <subcellularLocation>
        <location evidence="1">Endomembrane system</location>
        <topology evidence="1">Multi-pass membrane protein</topology>
    </subcellularLocation>
    <subcellularLocation>
        <location evidence="2">Golgi apparatus membrane</location>
    </subcellularLocation>
</comment>
<dbReference type="InterPro" id="IPR003689">
    <property type="entry name" value="ZIP"/>
</dbReference>
<keyword evidence="3 8" id="KW-0812">Transmembrane</keyword>
<name>A0A7S2T8S3_9CHLO</name>
<proteinExistence type="predicted"/>
<feature type="transmembrane region" description="Helical" evidence="8">
    <location>
        <begin position="189"/>
        <end position="213"/>
    </location>
</feature>
<dbReference type="GO" id="GO:0046873">
    <property type="term" value="F:metal ion transmembrane transporter activity"/>
    <property type="evidence" value="ECO:0007669"/>
    <property type="project" value="InterPro"/>
</dbReference>
<dbReference type="GO" id="GO:0006829">
    <property type="term" value="P:zinc ion transport"/>
    <property type="evidence" value="ECO:0007669"/>
    <property type="project" value="InterPro"/>
</dbReference>
<feature type="transmembrane region" description="Helical" evidence="8">
    <location>
        <begin position="160"/>
        <end position="183"/>
    </location>
</feature>
<evidence type="ECO:0000256" key="4">
    <source>
        <dbReference type="ARBA" id="ARBA00022989"/>
    </source>
</evidence>
<dbReference type="InterPro" id="IPR045891">
    <property type="entry name" value="ZIP9"/>
</dbReference>
<evidence type="ECO:0000256" key="3">
    <source>
        <dbReference type="ARBA" id="ARBA00022692"/>
    </source>
</evidence>
<dbReference type="GO" id="GO:0000139">
    <property type="term" value="C:Golgi membrane"/>
    <property type="evidence" value="ECO:0007669"/>
    <property type="project" value="UniProtKB-SubCell"/>
</dbReference>
<sequence length="313" mass="33449">MAADAGWSWVVYVSLIIFAAAFSASLLPLFFLRVRFMHKITAFGAGLCIGASLSLMIPEGFHLLIEAHEKYGMNPGLGGFFLTLGTILFFVVEAMQENTNACNAHGSHDYVGVEEGLPSSDEPLVGRGRSMSSGGGTHASAVDGGDDKKRHRRSSPQARGLLTLAMMVGHAVTDGLVIGSAAATGQQELSLVVAFAMIAHKVPASFSLSTFLFSIKWPTAAVLKSMLVFSLSSPLAAVGFYAIKFLVSESDFEKMISWVMLFSAGSILYVGFFHMYPEALEVNQGKAARKQVVCTVAAGSFFASMFAFVPHDH</sequence>
<keyword evidence="4 8" id="KW-1133">Transmembrane helix</keyword>
<evidence type="ECO:0000256" key="6">
    <source>
        <dbReference type="ARBA" id="ARBA00023136"/>
    </source>
</evidence>
<dbReference type="PANTHER" id="PTHR16133">
    <property type="entry name" value="SOLUTE CARRIER FAMILY 39 ZINC TRANSPORTER , MEMBER 9-RELATED"/>
    <property type="match status" value="1"/>
</dbReference>
<reference evidence="9" key="1">
    <citation type="submission" date="2021-01" db="EMBL/GenBank/DDBJ databases">
        <authorList>
            <person name="Corre E."/>
            <person name="Pelletier E."/>
            <person name="Niang G."/>
            <person name="Scheremetjew M."/>
            <person name="Finn R."/>
            <person name="Kale V."/>
            <person name="Holt S."/>
            <person name="Cochrane G."/>
            <person name="Meng A."/>
            <person name="Brown T."/>
            <person name="Cohen L."/>
        </authorList>
    </citation>
    <scope>NUCLEOTIDE SEQUENCE</scope>
    <source>
        <strain evidence="9">RCC2335</strain>
    </source>
</reference>
<dbReference type="Pfam" id="PF02535">
    <property type="entry name" value="Zip"/>
    <property type="match status" value="1"/>
</dbReference>
<dbReference type="PANTHER" id="PTHR16133:SF0">
    <property type="entry name" value="ZINC_IRON REGULATED TRANSPORTER-RELATED PROTEIN 102B, ISOFORM E"/>
    <property type="match status" value="1"/>
</dbReference>
<feature type="transmembrane region" description="Helical" evidence="8">
    <location>
        <begin position="255"/>
        <end position="272"/>
    </location>
</feature>
<evidence type="ECO:0000256" key="5">
    <source>
        <dbReference type="ARBA" id="ARBA00023034"/>
    </source>
</evidence>
<evidence type="ECO:0000313" key="9">
    <source>
        <dbReference type="EMBL" id="CAD9722319.1"/>
    </source>
</evidence>
<feature type="region of interest" description="Disordered" evidence="7">
    <location>
        <begin position="122"/>
        <end position="154"/>
    </location>
</feature>
<keyword evidence="6 8" id="KW-0472">Membrane</keyword>
<accession>A0A7S2T8S3</accession>
<evidence type="ECO:0000256" key="8">
    <source>
        <dbReference type="SAM" id="Phobius"/>
    </source>
</evidence>
<protein>
    <submittedName>
        <fullName evidence="9">Uncharacterized protein</fullName>
    </submittedName>
</protein>
<feature type="transmembrane region" description="Helical" evidence="8">
    <location>
        <begin position="71"/>
        <end position="92"/>
    </location>
</feature>
<evidence type="ECO:0000256" key="7">
    <source>
        <dbReference type="SAM" id="MobiDB-lite"/>
    </source>
</evidence>
<feature type="transmembrane region" description="Helical" evidence="8">
    <location>
        <begin position="225"/>
        <end position="243"/>
    </location>
</feature>